<keyword evidence="2" id="KW-1185">Reference proteome</keyword>
<gene>
    <name evidence="1" type="ORF">ABIE19_001447</name>
</gene>
<comment type="caution">
    <text evidence="1">The sequence shown here is derived from an EMBL/GenBank/DDBJ whole genome shotgun (WGS) entry which is preliminary data.</text>
</comment>
<dbReference type="EMBL" id="JBEPTF010000001">
    <property type="protein sequence ID" value="MET4683538.1"/>
    <property type="molecule type" value="Genomic_DNA"/>
</dbReference>
<proteinExistence type="predicted"/>
<accession>A0ABV2RB61</accession>
<dbReference type="Gene3D" id="3.40.109.10">
    <property type="entry name" value="NADH Oxidase"/>
    <property type="match status" value="1"/>
</dbReference>
<reference evidence="1 2" key="1">
    <citation type="submission" date="2024-06" db="EMBL/GenBank/DDBJ databases">
        <title>Sorghum-associated microbial communities from plants grown in Nebraska, USA.</title>
        <authorList>
            <person name="Schachtman D."/>
        </authorList>
    </citation>
    <scope>NUCLEOTIDE SEQUENCE [LARGE SCALE GENOMIC DNA]</scope>
    <source>
        <strain evidence="1 2">2814</strain>
    </source>
</reference>
<dbReference type="SUPFAM" id="SSF55469">
    <property type="entry name" value="FMN-dependent nitroreductase-like"/>
    <property type="match status" value="1"/>
</dbReference>
<dbReference type="Proteomes" id="UP001549313">
    <property type="component" value="Unassembled WGS sequence"/>
</dbReference>
<evidence type="ECO:0000313" key="2">
    <source>
        <dbReference type="Proteomes" id="UP001549313"/>
    </source>
</evidence>
<dbReference type="InterPro" id="IPR000415">
    <property type="entry name" value="Nitroreductase-like"/>
</dbReference>
<sequence>MTPDDFEAVVADAALSPNVHNTQPTLWRRIDTRTIALLEAPDRTLPHGDPTGRDVAASHGAAAEGFILAASLRGFAVRPALAHEGEVGRLLVDGAATPDLLAPFLTRRRTYRGRFTTDRMQAALTDLAVAAPDLMLLTRTEDIDHVARLNDAASLRGFRNKAFRAELLSWMRLSPRHPRWSKDGLNARAMEMSSLEAMGAGVALRPGVFEILDGLGLGPVLTGEAAVVNSAAAVALLHRPADEAPFETGRAWHRAWLEMTRLGLAAAPMTVLADDTDAAADLSVRFNLPPDRRLITVFRLGRAPDSSLPPPVRRPLKDVII</sequence>
<name>A0ABV2RB61_9CAUL</name>
<evidence type="ECO:0000313" key="1">
    <source>
        <dbReference type="EMBL" id="MET4683538.1"/>
    </source>
</evidence>
<protein>
    <submittedName>
        <fullName evidence="1">Nitroreductase</fullName>
    </submittedName>
</protein>
<organism evidence="1 2">
    <name type="scientific">Brevundimonas faecalis</name>
    <dbReference type="NCBI Taxonomy" id="947378"/>
    <lineage>
        <taxon>Bacteria</taxon>
        <taxon>Pseudomonadati</taxon>
        <taxon>Pseudomonadota</taxon>
        <taxon>Alphaproteobacteria</taxon>
        <taxon>Caulobacterales</taxon>
        <taxon>Caulobacteraceae</taxon>
        <taxon>Brevundimonas</taxon>
    </lineage>
</organism>
<dbReference type="RefSeq" id="WP_354088457.1">
    <property type="nucleotide sequence ID" value="NZ_JBEPTF010000001.1"/>
</dbReference>